<feature type="transmembrane region" description="Helical" evidence="10">
    <location>
        <begin position="497"/>
        <end position="517"/>
    </location>
</feature>
<keyword evidence="4" id="KW-0805">Transcription regulation</keyword>
<dbReference type="CDD" id="cd12148">
    <property type="entry name" value="fungal_TF_MHR"/>
    <property type="match status" value="1"/>
</dbReference>
<keyword evidence="10" id="KW-0472">Membrane</keyword>
<dbReference type="GO" id="GO:0006351">
    <property type="term" value="P:DNA-templated transcription"/>
    <property type="evidence" value="ECO:0007669"/>
    <property type="project" value="InterPro"/>
</dbReference>
<evidence type="ECO:0000256" key="5">
    <source>
        <dbReference type="ARBA" id="ARBA00023125"/>
    </source>
</evidence>
<dbReference type="GO" id="GO:0005634">
    <property type="term" value="C:nucleus"/>
    <property type="evidence" value="ECO:0007669"/>
    <property type="project" value="UniProtKB-SubCell"/>
</dbReference>
<feature type="domain" description="Xylanolytic transcriptional activator regulatory" evidence="11">
    <location>
        <begin position="269"/>
        <end position="348"/>
    </location>
</feature>
<keyword evidence="7" id="KW-0539">Nucleus</keyword>
<keyword evidence="10" id="KW-0812">Transmembrane</keyword>
<evidence type="ECO:0000256" key="9">
    <source>
        <dbReference type="SAM" id="MobiDB-lite"/>
    </source>
</evidence>
<dbReference type="GO" id="GO:0045944">
    <property type="term" value="P:positive regulation of transcription by RNA polymerase II"/>
    <property type="evidence" value="ECO:0007669"/>
    <property type="project" value="TreeGrafter"/>
</dbReference>
<dbReference type="GO" id="GO:0008270">
    <property type="term" value="F:zinc ion binding"/>
    <property type="evidence" value="ECO:0007669"/>
    <property type="project" value="InterPro"/>
</dbReference>
<evidence type="ECO:0000313" key="12">
    <source>
        <dbReference type="EMBL" id="KAJ5113824.1"/>
    </source>
</evidence>
<evidence type="ECO:0000256" key="2">
    <source>
        <dbReference type="ARBA" id="ARBA00022723"/>
    </source>
</evidence>
<gene>
    <name evidence="12" type="ORF">N7456_002358</name>
</gene>
<dbReference type="AlphaFoldDB" id="A0A9W9G8A9"/>
<name>A0A9W9G8A9_9EURO</name>
<dbReference type="SMART" id="SM00906">
    <property type="entry name" value="Fungal_trans"/>
    <property type="match status" value="1"/>
</dbReference>
<sequence>KAGAVCVYTDRTKEPTVRRDVVDKLEHQLRQTEEQNRLLTARLEVLTSNASTADGANGANNSNNTASANERRNEVSDEVSFLSLNAGGQRQYLGSTSGLLLADLLKSAIETDKFSGGTLRAQNLRPVPVSAKSPASIQRAALINEGPSYPPESLARDLHDAFFKHDHICYPILSGDLAMANLSQIYADQSILENKPYESFVFYMIVAISTSHVQKLHWQSLPEAEIYQAKALSRLGDILSLGGLEALQAILLLCQYWLTSSTQETSASLWHMVGVAARMCFEMGLHREQAYEYRENFEVAQQSTSAISRRCFWCVLAMDRVVSITLGRPLAINLEDVNLALSDCEAAQFPSLTERRAVISSENRQRIAAFVHITRYRIICGKIMTSLHQGRHDVNEALALSRQADIFNELERWRLQTNSLNLNTCTGLSAITWSSSFLTPQWYELLYHNALLMLYRPSPALPLHSSRAGVVLPIIYSSAKKSINFYAHLHGLSRMNYTWITLHSVFMAGLSFLYAAGRHFRSRKNNRQGCDLPVLGSDPSILEIVNISRSCSNVLVAVSERGNIPRQCHHVFDRLGDAVLKDAVDYHTSHEGATGPQPIPPPPPPGHSINHDMEYPAIQATDYTMDNIPSSGWPLNDAGTPSLLAVDDAFRGCFDDLQHFNESAFGEDPIGQLLHDWMGQIDGIPEH</sequence>
<evidence type="ECO:0000256" key="4">
    <source>
        <dbReference type="ARBA" id="ARBA00023015"/>
    </source>
</evidence>
<dbReference type="EMBL" id="JAPQKH010000002">
    <property type="protein sequence ID" value="KAJ5113824.1"/>
    <property type="molecule type" value="Genomic_DNA"/>
</dbReference>
<comment type="subcellular location">
    <subcellularLocation>
        <location evidence="1">Nucleus</location>
    </subcellularLocation>
</comment>
<protein>
    <recommendedName>
        <fullName evidence="11">Xylanolytic transcriptional activator regulatory domain-containing protein</fullName>
    </recommendedName>
</protein>
<evidence type="ECO:0000256" key="1">
    <source>
        <dbReference type="ARBA" id="ARBA00004123"/>
    </source>
</evidence>
<dbReference type="GO" id="GO:0000981">
    <property type="term" value="F:DNA-binding transcription factor activity, RNA polymerase II-specific"/>
    <property type="evidence" value="ECO:0007669"/>
    <property type="project" value="TreeGrafter"/>
</dbReference>
<evidence type="ECO:0000256" key="7">
    <source>
        <dbReference type="ARBA" id="ARBA00023242"/>
    </source>
</evidence>
<dbReference type="PANTHER" id="PTHR47782:SF12">
    <property type="entry name" value="ZN(II)2CYS6 TRANSCRIPTION FACTOR (EUROFUNG)"/>
    <property type="match status" value="1"/>
</dbReference>
<dbReference type="GO" id="GO:0043565">
    <property type="term" value="F:sequence-specific DNA binding"/>
    <property type="evidence" value="ECO:0007669"/>
    <property type="project" value="TreeGrafter"/>
</dbReference>
<organism evidence="12 13">
    <name type="scientific">Penicillium angulare</name>
    <dbReference type="NCBI Taxonomy" id="116970"/>
    <lineage>
        <taxon>Eukaryota</taxon>
        <taxon>Fungi</taxon>
        <taxon>Dikarya</taxon>
        <taxon>Ascomycota</taxon>
        <taxon>Pezizomycotina</taxon>
        <taxon>Eurotiomycetes</taxon>
        <taxon>Eurotiomycetidae</taxon>
        <taxon>Eurotiales</taxon>
        <taxon>Aspergillaceae</taxon>
        <taxon>Penicillium</taxon>
    </lineage>
</organism>
<comment type="caution">
    <text evidence="12">The sequence shown here is derived from an EMBL/GenBank/DDBJ whole genome shotgun (WGS) entry which is preliminary data.</text>
</comment>
<reference evidence="12" key="2">
    <citation type="journal article" date="2023" name="IMA Fungus">
        <title>Comparative genomic study of the Penicillium genus elucidates a diverse pangenome and 15 lateral gene transfer events.</title>
        <authorList>
            <person name="Petersen C."/>
            <person name="Sorensen T."/>
            <person name="Nielsen M.R."/>
            <person name="Sondergaard T.E."/>
            <person name="Sorensen J.L."/>
            <person name="Fitzpatrick D.A."/>
            <person name="Frisvad J.C."/>
            <person name="Nielsen K.L."/>
        </authorList>
    </citation>
    <scope>NUCLEOTIDE SEQUENCE</scope>
    <source>
        <strain evidence="12">IBT 30069</strain>
    </source>
</reference>
<dbReference type="Proteomes" id="UP001149165">
    <property type="component" value="Unassembled WGS sequence"/>
</dbReference>
<keyword evidence="8" id="KW-0175">Coiled coil</keyword>
<dbReference type="InterPro" id="IPR007219">
    <property type="entry name" value="XnlR_reg_dom"/>
</dbReference>
<keyword evidence="3" id="KW-0862">Zinc</keyword>
<dbReference type="PANTHER" id="PTHR47782">
    <property type="entry name" value="ZN(II)2CYS6 TRANSCRIPTION FACTOR (EUROFUNG)-RELATED"/>
    <property type="match status" value="1"/>
</dbReference>
<keyword evidence="2" id="KW-0479">Metal-binding</keyword>
<keyword evidence="13" id="KW-1185">Reference proteome</keyword>
<evidence type="ECO:0000256" key="10">
    <source>
        <dbReference type="SAM" id="Phobius"/>
    </source>
</evidence>
<evidence type="ECO:0000256" key="8">
    <source>
        <dbReference type="SAM" id="Coils"/>
    </source>
</evidence>
<feature type="non-terminal residue" evidence="12">
    <location>
        <position position="1"/>
    </location>
</feature>
<accession>A0A9W9G8A9</accession>
<proteinExistence type="predicted"/>
<keyword evidence="10" id="KW-1133">Transmembrane helix</keyword>
<feature type="coiled-coil region" evidence="8">
    <location>
        <begin position="22"/>
        <end position="49"/>
    </location>
</feature>
<dbReference type="OrthoDB" id="189997at2759"/>
<evidence type="ECO:0000256" key="3">
    <source>
        <dbReference type="ARBA" id="ARBA00022833"/>
    </source>
</evidence>
<feature type="region of interest" description="Disordered" evidence="9">
    <location>
        <begin position="50"/>
        <end position="74"/>
    </location>
</feature>
<dbReference type="Pfam" id="PF04082">
    <property type="entry name" value="Fungal_trans"/>
    <property type="match status" value="1"/>
</dbReference>
<keyword evidence="6" id="KW-0804">Transcription</keyword>
<keyword evidence="5" id="KW-0238">DNA-binding</keyword>
<dbReference type="InterPro" id="IPR052202">
    <property type="entry name" value="Yeast_MetPath_Reg"/>
</dbReference>
<evidence type="ECO:0000259" key="11">
    <source>
        <dbReference type="SMART" id="SM00906"/>
    </source>
</evidence>
<evidence type="ECO:0000256" key="6">
    <source>
        <dbReference type="ARBA" id="ARBA00023163"/>
    </source>
</evidence>
<evidence type="ECO:0000313" key="13">
    <source>
        <dbReference type="Proteomes" id="UP001149165"/>
    </source>
</evidence>
<feature type="compositionally biased region" description="Low complexity" evidence="9">
    <location>
        <begin position="50"/>
        <end position="68"/>
    </location>
</feature>
<reference evidence="12" key="1">
    <citation type="submission" date="2022-11" db="EMBL/GenBank/DDBJ databases">
        <authorList>
            <person name="Petersen C."/>
        </authorList>
    </citation>
    <scope>NUCLEOTIDE SEQUENCE</scope>
    <source>
        <strain evidence="12">IBT 30069</strain>
    </source>
</reference>